<evidence type="ECO:0000313" key="2">
    <source>
        <dbReference type="Proteomes" id="UP000683925"/>
    </source>
</evidence>
<protein>
    <submittedName>
        <fullName evidence="1">Uncharacterized protein</fullName>
    </submittedName>
</protein>
<proteinExistence type="predicted"/>
<sequence>MNINSFEIFLEEFKFNIKRHNYSLTRQQIEKLAKKKWMALEDSQKFRFMVMTHTDQVYQQINEFQINDYNFKNEFSEQAILLKRILQSDGQIQLYRTYNKSSLPLSIMGAKECFGEDEILTQFRSHSAKSLSGVKLYRILKNKYLDHIPQDYSSKYFKKDSHHKLSIYQNEDQFRIYRSESLKNINSPAKVMQRILTRNKEKNKTYQSISFQKINELMKKDFRQSNTSTVLQKSNSMHEHTRIHATGKFDKTNYLLSHIRMRSTSLWKKTK</sequence>
<dbReference type="EMBL" id="CAJJDP010000011">
    <property type="protein sequence ID" value="CAD8140863.1"/>
    <property type="molecule type" value="Genomic_DNA"/>
</dbReference>
<comment type="caution">
    <text evidence="1">The sequence shown here is derived from an EMBL/GenBank/DDBJ whole genome shotgun (WGS) entry which is preliminary data.</text>
</comment>
<gene>
    <name evidence="1" type="ORF">POCTA_138.1.T0120123</name>
</gene>
<evidence type="ECO:0000313" key="1">
    <source>
        <dbReference type="EMBL" id="CAD8140863.1"/>
    </source>
</evidence>
<organism evidence="1 2">
    <name type="scientific">Paramecium octaurelia</name>
    <dbReference type="NCBI Taxonomy" id="43137"/>
    <lineage>
        <taxon>Eukaryota</taxon>
        <taxon>Sar</taxon>
        <taxon>Alveolata</taxon>
        <taxon>Ciliophora</taxon>
        <taxon>Intramacronucleata</taxon>
        <taxon>Oligohymenophorea</taxon>
        <taxon>Peniculida</taxon>
        <taxon>Parameciidae</taxon>
        <taxon>Paramecium</taxon>
    </lineage>
</organism>
<keyword evidence="2" id="KW-1185">Reference proteome</keyword>
<name>A0A8S1SK32_PAROT</name>
<dbReference type="AlphaFoldDB" id="A0A8S1SK32"/>
<accession>A0A8S1SK32</accession>
<reference evidence="1" key="1">
    <citation type="submission" date="2021-01" db="EMBL/GenBank/DDBJ databases">
        <authorList>
            <consortium name="Genoscope - CEA"/>
            <person name="William W."/>
        </authorList>
    </citation>
    <scope>NUCLEOTIDE SEQUENCE</scope>
</reference>
<dbReference type="Proteomes" id="UP000683925">
    <property type="component" value="Unassembled WGS sequence"/>
</dbReference>